<dbReference type="InterPro" id="IPR055191">
    <property type="entry name" value="POL2_thumb"/>
</dbReference>
<dbReference type="STRING" id="1245528.M3HL78"/>
<dbReference type="HOGENOM" id="CLU_000556_0_1_1"/>
<comment type="similarity">
    <text evidence="3 17">Belongs to the DNA polymerase type-B family.</text>
</comment>
<dbReference type="OMA" id="MLDQCRY"/>
<dbReference type="InterPro" id="IPR013697">
    <property type="entry name" value="DNA_pol_e_suA_C"/>
</dbReference>
<dbReference type="CDD" id="cd05535">
    <property type="entry name" value="POLBc_epsilon"/>
    <property type="match status" value="1"/>
</dbReference>
<evidence type="ECO:0000256" key="15">
    <source>
        <dbReference type="ARBA" id="ARBA00023242"/>
    </source>
</evidence>
<dbReference type="GO" id="GO:0000278">
    <property type="term" value="P:mitotic cell cycle"/>
    <property type="evidence" value="ECO:0007669"/>
    <property type="project" value="TreeGrafter"/>
</dbReference>
<dbReference type="GO" id="GO:0008622">
    <property type="term" value="C:epsilon DNA polymerase complex"/>
    <property type="evidence" value="ECO:0007669"/>
    <property type="project" value="InterPro"/>
</dbReference>
<keyword evidence="7 17" id="KW-0235">DNA replication</keyword>
<dbReference type="Gene3D" id="3.30.342.10">
    <property type="entry name" value="DNA Polymerase, chain B, domain 1"/>
    <property type="match status" value="1"/>
</dbReference>
<dbReference type="GO" id="GO:0006272">
    <property type="term" value="P:leading strand elongation"/>
    <property type="evidence" value="ECO:0007669"/>
    <property type="project" value="TreeGrafter"/>
</dbReference>
<dbReference type="InterPro" id="IPR054475">
    <property type="entry name" value="Znf-DPOE"/>
</dbReference>
<dbReference type="InterPro" id="IPR006133">
    <property type="entry name" value="DNA-dir_DNA_pol_B_exonuc"/>
</dbReference>
<dbReference type="InterPro" id="IPR012337">
    <property type="entry name" value="RNaseH-like_sf"/>
</dbReference>
<evidence type="ECO:0000256" key="17">
    <source>
        <dbReference type="RuleBase" id="RU365029"/>
    </source>
</evidence>
<dbReference type="Gene3D" id="3.90.1600.10">
    <property type="entry name" value="Palm domain of DNA polymerase"/>
    <property type="match status" value="1"/>
</dbReference>
<dbReference type="Pfam" id="PF03104">
    <property type="entry name" value="DNA_pol_B_exo1"/>
    <property type="match status" value="1"/>
</dbReference>
<keyword evidence="11 17" id="KW-0239">DNA-directed DNA polymerase</keyword>
<dbReference type="Proteomes" id="UP000011777">
    <property type="component" value="Unassembled WGS sequence"/>
</dbReference>
<keyword evidence="9 17" id="KW-0863">Zinc-finger</keyword>
<dbReference type="GO" id="GO:0003887">
    <property type="term" value="F:DNA-directed DNA polymerase activity"/>
    <property type="evidence" value="ECO:0007669"/>
    <property type="project" value="UniProtKB-KW"/>
</dbReference>
<organism evidence="19 20">
    <name type="scientific">Candida maltosa (strain Xu316)</name>
    <name type="common">Yeast</name>
    <dbReference type="NCBI Taxonomy" id="1245528"/>
    <lineage>
        <taxon>Eukaryota</taxon>
        <taxon>Fungi</taxon>
        <taxon>Dikarya</taxon>
        <taxon>Ascomycota</taxon>
        <taxon>Saccharomycotina</taxon>
        <taxon>Pichiomycetes</taxon>
        <taxon>Debaryomycetaceae</taxon>
        <taxon>Candida/Lodderomyces clade</taxon>
        <taxon>Candida</taxon>
    </lineage>
</organism>
<evidence type="ECO:0000256" key="10">
    <source>
        <dbReference type="ARBA" id="ARBA00022833"/>
    </source>
</evidence>
<evidence type="ECO:0000313" key="19">
    <source>
        <dbReference type="EMBL" id="EMG48142.1"/>
    </source>
</evidence>
<dbReference type="Pfam" id="PF22634">
    <property type="entry name" value="POL2_thumb"/>
    <property type="match status" value="1"/>
</dbReference>
<keyword evidence="4 17" id="KW-0004">4Fe-4S</keyword>
<evidence type="ECO:0000256" key="9">
    <source>
        <dbReference type="ARBA" id="ARBA00022771"/>
    </source>
</evidence>
<evidence type="ECO:0000256" key="2">
    <source>
        <dbReference type="ARBA" id="ARBA00004123"/>
    </source>
</evidence>
<dbReference type="InterPro" id="IPR043502">
    <property type="entry name" value="DNA/RNA_pol_sf"/>
</dbReference>
<dbReference type="SUPFAM" id="SSF53098">
    <property type="entry name" value="Ribonuclease H-like"/>
    <property type="match status" value="1"/>
</dbReference>
<feature type="domain" description="DNA polymerase epsilon catalytic subunit A C-terminal" evidence="18">
    <location>
        <begin position="1513"/>
        <end position="1897"/>
    </location>
</feature>
<dbReference type="Pfam" id="PF08490">
    <property type="entry name" value="DUF1744"/>
    <property type="match status" value="1"/>
</dbReference>
<comment type="catalytic activity">
    <reaction evidence="16 17">
        <text>DNA(n) + a 2'-deoxyribonucleoside 5'-triphosphate = DNA(n+1) + diphosphate</text>
        <dbReference type="Rhea" id="RHEA:22508"/>
        <dbReference type="Rhea" id="RHEA-COMP:17339"/>
        <dbReference type="Rhea" id="RHEA-COMP:17340"/>
        <dbReference type="ChEBI" id="CHEBI:33019"/>
        <dbReference type="ChEBI" id="CHEBI:61560"/>
        <dbReference type="ChEBI" id="CHEBI:173112"/>
        <dbReference type="EC" id="2.7.7.7"/>
    </reaction>
</comment>
<dbReference type="GO" id="GO:0006287">
    <property type="term" value="P:base-excision repair, gap-filling"/>
    <property type="evidence" value="ECO:0007669"/>
    <property type="project" value="TreeGrafter"/>
</dbReference>
<evidence type="ECO:0000256" key="5">
    <source>
        <dbReference type="ARBA" id="ARBA00022679"/>
    </source>
</evidence>
<comment type="subcellular location">
    <subcellularLocation>
        <location evidence="2 17">Nucleus</location>
    </subcellularLocation>
</comment>
<evidence type="ECO:0000256" key="4">
    <source>
        <dbReference type="ARBA" id="ARBA00022485"/>
    </source>
</evidence>
<evidence type="ECO:0000313" key="20">
    <source>
        <dbReference type="Proteomes" id="UP000011777"/>
    </source>
</evidence>
<protein>
    <recommendedName>
        <fullName evidence="17">DNA polymerase epsilon catalytic subunit</fullName>
        <ecNumber evidence="17">2.7.7.7</ecNumber>
    </recommendedName>
</protein>
<dbReference type="CDD" id="cd05779">
    <property type="entry name" value="DNA_polB_epsilon_exo"/>
    <property type="match status" value="1"/>
</dbReference>
<dbReference type="GO" id="GO:0006297">
    <property type="term" value="P:nucleotide-excision repair, DNA gap filling"/>
    <property type="evidence" value="ECO:0007669"/>
    <property type="project" value="TreeGrafter"/>
</dbReference>
<dbReference type="eggNOG" id="KOG1798">
    <property type="taxonomic scope" value="Eukaryota"/>
</dbReference>
<keyword evidence="5 17" id="KW-0808">Transferase</keyword>
<keyword evidence="10 17" id="KW-0862">Zinc</keyword>
<dbReference type="InterPro" id="IPR006172">
    <property type="entry name" value="DNA-dir_DNA_pol_B"/>
</dbReference>
<evidence type="ECO:0000256" key="11">
    <source>
        <dbReference type="ARBA" id="ARBA00022932"/>
    </source>
</evidence>
<reference evidence="19 20" key="1">
    <citation type="submission" date="2013-02" db="EMBL/GenBank/DDBJ databases">
        <title>Genome sequence of Candida maltosa Xu316, a potential industrial strain for xylitol and ethanol production.</title>
        <authorList>
            <person name="Yu J."/>
            <person name="Wang Q."/>
            <person name="Geng X."/>
            <person name="Bao W."/>
            <person name="He P."/>
            <person name="Cai J."/>
        </authorList>
    </citation>
    <scope>NUCLEOTIDE SEQUENCE [LARGE SCALE GENOMIC DNA]</scope>
    <source>
        <strain evidence="20">Xu316</strain>
    </source>
</reference>
<dbReference type="FunFam" id="3.30.420.10:FF:000010">
    <property type="entry name" value="DNA polymerase epsilon catalytic subunit"/>
    <property type="match status" value="1"/>
</dbReference>
<dbReference type="PANTHER" id="PTHR10670:SF0">
    <property type="entry name" value="DNA POLYMERASE EPSILON CATALYTIC SUBUNIT A"/>
    <property type="match status" value="1"/>
</dbReference>
<dbReference type="GO" id="GO:0003677">
    <property type="term" value="F:DNA binding"/>
    <property type="evidence" value="ECO:0007669"/>
    <property type="project" value="UniProtKB-KW"/>
</dbReference>
<comment type="caution">
    <text evidence="19">The sequence shown here is derived from an EMBL/GenBank/DDBJ whole genome shotgun (WGS) entry which is preliminary data.</text>
</comment>
<dbReference type="Gene3D" id="1.10.132.60">
    <property type="entry name" value="DNA polymerase family B, C-terminal domain"/>
    <property type="match status" value="1"/>
</dbReference>
<dbReference type="FunFam" id="3.90.1600.10:FF:000006">
    <property type="entry name" value="DNA polymerase epsilon catalytic subunit"/>
    <property type="match status" value="1"/>
</dbReference>
<dbReference type="Pfam" id="PF22912">
    <property type="entry name" value="zf-DPOE"/>
    <property type="match status" value="1"/>
</dbReference>
<dbReference type="PANTHER" id="PTHR10670">
    <property type="entry name" value="DNA POLYMERASE EPSILON CATALYTIC SUBUNIT A"/>
    <property type="match status" value="1"/>
</dbReference>
<evidence type="ECO:0000256" key="6">
    <source>
        <dbReference type="ARBA" id="ARBA00022695"/>
    </source>
</evidence>
<gene>
    <name evidence="19" type="ORF">G210_1350</name>
</gene>
<dbReference type="InterPro" id="IPR029703">
    <property type="entry name" value="POL2"/>
</dbReference>
<evidence type="ECO:0000256" key="7">
    <source>
        <dbReference type="ARBA" id="ARBA00022705"/>
    </source>
</evidence>
<keyword evidence="6 17" id="KW-0548">Nucleotidyltransferase</keyword>
<evidence type="ECO:0000256" key="1">
    <source>
        <dbReference type="ARBA" id="ARBA00001966"/>
    </source>
</evidence>
<keyword evidence="20" id="KW-1185">Reference proteome</keyword>
<accession>M3HL78</accession>
<keyword evidence="8 17" id="KW-0479">Metal-binding</keyword>
<evidence type="ECO:0000256" key="16">
    <source>
        <dbReference type="ARBA" id="ARBA00049244"/>
    </source>
</evidence>
<dbReference type="SUPFAM" id="SSF56672">
    <property type="entry name" value="DNA/RNA polymerases"/>
    <property type="match status" value="1"/>
</dbReference>
<name>M3HL78_CANMX</name>
<dbReference type="GO" id="GO:0008310">
    <property type="term" value="F:single-stranded DNA 3'-5' DNA exonuclease activity"/>
    <property type="evidence" value="ECO:0007669"/>
    <property type="project" value="TreeGrafter"/>
</dbReference>
<dbReference type="OrthoDB" id="10060449at2759"/>
<dbReference type="SMART" id="SM01159">
    <property type="entry name" value="DUF1744"/>
    <property type="match status" value="1"/>
</dbReference>
<dbReference type="InterPro" id="IPR023211">
    <property type="entry name" value="DNA_pol_palm_dom_sf"/>
</dbReference>
<evidence type="ECO:0000259" key="18">
    <source>
        <dbReference type="SMART" id="SM01159"/>
    </source>
</evidence>
<dbReference type="InterPro" id="IPR036397">
    <property type="entry name" value="RNaseH_sf"/>
</dbReference>
<keyword evidence="15 17" id="KW-0539">Nucleus</keyword>
<keyword evidence="13 17" id="KW-0411">Iron-sulfur</keyword>
<dbReference type="GO" id="GO:0000166">
    <property type="term" value="F:nucleotide binding"/>
    <property type="evidence" value="ECO:0007669"/>
    <property type="project" value="InterPro"/>
</dbReference>
<dbReference type="SMART" id="SM00486">
    <property type="entry name" value="POLBc"/>
    <property type="match status" value="1"/>
</dbReference>
<evidence type="ECO:0000256" key="12">
    <source>
        <dbReference type="ARBA" id="ARBA00023004"/>
    </source>
</evidence>
<comment type="function">
    <text evidence="17">DNA polymerase II participates in chromosomal DNA replication.</text>
</comment>
<evidence type="ECO:0000256" key="3">
    <source>
        <dbReference type="ARBA" id="ARBA00005755"/>
    </source>
</evidence>
<sequence>MSRPNAFKGSNSARFVKNEVNTNYRNTKEYRQQHSQPVDPYIANNPMLNDSIQKKELVQRIDALDEIMGFSRMEQGENDGNKPRKGWLINMHATTIPSENYLTGYSGVDYYFLDEEGGSFKATLQYDPYFFVDVLPGDHESEVEEWMRKYLETCNVKNFSRVIKEDLKLPNHLLGLNKNLIKLTFHNIQDLLAARRILSPIIKDNKLKRDSRDLYNFKELDTVSDPSVFIDDIREFDVPYHVRVSIDKQLRVGKWYDVYAKHSQVDIVEDKEKIAFADPVVLAFDIETTKAPLKFPDAKIDQIMMISYMIDGEGFLITNREIISEDIEDFEYTPKPEYPGMFTIFNEPDEKHVLIRFFEHIRECRPTVIATFNGDFFDWPFVENRTRFHDMDMFEEIGFAKDNEGEYKSKYCVHMDCFRWVKRDSYLPQGSQGLKAVTTVKLGYNPTELDPELMTPYAYEKPQLLSEYSVSDAVATYYLYYKYVHPFIFSLCTIIPLNPDEVLRKGTGTLCEMLLSVQAYESNILLPNKHADPVERFYEGHLLESETYVGGHVESLEAGVFRSDIATHFKVDPTAIDELLENLHNSIKFCIEVENGKKMEDVENFDEIYNSIKDSLLDLKNNPTRQENPLIYHVDVASMYPNIMTSNRLQPDSMKSEEDCAACDFNRPGKNCDRRLPWAWRGEYYPAEMNEYNMIKRTLQNETFPGARPWLPARTFDELPYAEQASMIKKRISDYSRKVYHRVKASKVVTREAIICQRENPFYVNTVRSFRDRRYEFKGLAKVWKGKVGKIDSKDTIARDEANKMVVLYDSLQLAHKVILNSFYGYVMRKGSRWYSMEMAGVTCLTGATIIQMARALVERIGRPLELDTDGIWCILPKTFPERFNLKCKDGKKIFLEYPCSMLNYLVHQQYTNHQYQDLVDPNTFKYETRSDNSIFFELDGPYKAMILPTSKEEGKGLKKRYAVFNEDGSLAELKGFELKRRGELQLIKNFQSDIFKLFLDGNTLETCYASVATVANNWLDVLDTKGGMLEDEDLIELICENRSMSKALAEYGDQKSTSITTAKRLGEFLGEEMVKDAGLATKYIISAKPIGAPVTERAIPVSIFSSDKKEFFLKKWLKDPSLTKFSPRDVIDWDYYAERLASVVQKIITIPAALQNVENPVPRVKHPDWLQRRVKNQSDSKQQSSITSFFTKTTKNEAKLKDIEDFGEVDAAMVTRDKIGKVTSKKRKNTRANLASLAAEEEERNQAILNGPCPSMLEDYQGFLQYQKAKWKVQASGRERRRKLFGANAESSQRSTVGGMFRKRAEDMAGSNWEILEYKLDPVRPGDLKVYVQAGDKVNSFNFRVPKKIYASFKTELSPRKTIVGCEIEKSNAILPNGHDGTNLYKMTMPQSVFQDQMNDVDSLLQDSNILGLYESHIDPVSRAIIDLGNTVKFDDTRVGALGKGLKNGFNTKDLLKIDSTTYLRKFDMDMVYLLHIVTNSYEFFTIFKTWDNESQMFVLKPNANAQELPNNIHKIYREIYESKKDKLGKVVNIVKYQEEMTFDVSYYHDSGKLFKKLNQTIGKLHDGRSNKAMFAIQSPYCSKILNLVTATNDFPIVKMNISELSLPAVGWQSLISKRVINHYFVLASWIKNLITFSKYAGVPICNLQIENLGFMIDIEYARRLSANNIVLWWSPNPLPDLGGFEMDRMFDFDALEFPTINNPEIYETACLEVEIGTLTINTILTSSLINEAEGTDLADDNVYFDKNNGASTFAEDSFSSPALAILRTMVKDWWDDALRNNSNADSIMNALVTWVKRNDSMLYDPALHYHVHNLTSKALLQLIGEFKRMGAQVIFANRNRMLIETTKISVENSYAYGQYILKAARSKPLFNFLDLRIVKYWDLLVWMDEFNYGGRSCTEIVNEDIQNLVLENYWHIQKFLPILFQNEFEDWLVIFLDALSKHKLENLIGGTGSQSLNTPRVTQIVHILKGQKKLQSKEVEEEDITKGVVEIFRKPLMKRVEKLYRRQLEAILNPEFKQEYEFPKLAGSHLHLKNPVLELVKFLCAVFSLSQKRSIEVRLLRKELLSIFDVREFSKEATFQNPSASLKLPHVICDYCNHIRDIDLCCEEEINIWNCTNCHKPYNKIAIEEEIISQLNKIFVKFYSQDLKCNKCNQIRRNTMDLHCKCSGDWIETVDYHMVEKQCQVFANVGKFYNLQLLRDLIDSLH</sequence>
<dbReference type="Pfam" id="PF23250">
    <property type="entry name" value="zf_DPOE_2"/>
    <property type="match status" value="1"/>
</dbReference>
<dbReference type="GO" id="GO:0008270">
    <property type="term" value="F:zinc ion binding"/>
    <property type="evidence" value="ECO:0007669"/>
    <property type="project" value="UniProtKB-KW"/>
</dbReference>
<keyword evidence="12 17" id="KW-0408">Iron</keyword>
<evidence type="ECO:0000256" key="8">
    <source>
        <dbReference type="ARBA" id="ARBA00022723"/>
    </source>
</evidence>
<dbReference type="Gene3D" id="3.30.420.10">
    <property type="entry name" value="Ribonuclease H-like superfamily/Ribonuclease H"/>
    <property type="match status" value="1"/>
</dbReference>
<dbReference type="EMBL" id="AOGT01001231">
    <property type="protein sequence ID" value="EMG48142.1"/>
    <property type="molecule type" value="Genomic_DNA"/>
</dbReference>
<keyword evidence="14 17" id="KW-0238">DNA-binding</keyword>
<dbReference type="EC" id="2.7.7.7" evidence="17"/>
<comment type="cofactor">
    <cofactor evidence="1 17">
        <name>[4Fe-4S] cluster</name>
        <dbReference type="ChEBI" id="CHEBI:49883"/>
    </cofactor>
</comment>
<evidence type="ECO:0000256" key="14">
    <source>
        <dbReference type="ARBA" id="ARBA00023125"/>
    </source>
</evidence>
<evidence type="ECO:0000256" key="13">
    <source>
        <dbReference type="ARBA" id="ARBA00023014"/>
    </source>
</evidence>
<dbReference type="FunFam" id="1.10.132.60:FF:000002">
    <property type="entry name" value="DNA polymerase epsilon catalytic subunit"/>
    <property type="match status" value="1"/>
</dbReference>
<proteinExistence type="inferred from homology"/>
<dbReference type="GO" id="GO:0045004">
    <property type="term" value="P:DNA replication proofreading"/>
    <property type="evidence" value="ECO:0007669"/>
    <property type="project" value="TreeGrafter"/>
</dbReference>
<dbReference type="GO" id="GO:0051539">
    <property type="term" value="F:4 iron, 4 sulfur cluster binding"/>
    <property type="evidence" value="ECO:0007669"/>
    <property type="project" value="UniProtKB-KW"/>
</dbReference>
<dbReference type="InterPro" id="IPR042087">
    <property type="entry name" value="DNA_pol_B_thumb"/>
</dbReference>